<evidence type="ECO:0000313" key="1">
    <source>
        <dbReference type="EMBL" id="AXL20268.1"/>
    </source>
</evidence>
<organism evidence="1 2">
    <name type="scientific">Megasphaera stantonii</name>
    <dbReference type="NCBI Taxonomy" id="2144175"/>
    <lineage>
        <taxon>Bacteria</taxon>
        <taxon>Bacillati</taxon>
        <taxon>Bacillota</taxon>
        <taxon>Negativicutes</taxon>
        <taxon>Veillonellales</taxon>
        <taxon>Veillonellaceae</taxon>
        <taxon>Megasphaera</taxon>
    </lineage>
</organism>
<reference evidence="1 2" key="1">
    <citation type="submission" date="2018-05" db="EMBL/GenBank/DDBJ databases">
        <title>Complete genome sequence of Megasphaera sp. AJH120T, isolated from the ceca of a chicken.</title>
        <authorList>
            <person name="Maki J."/>
            <person name="Looft T."/>
        </authorList>
    </citation>
    <scope>NUCLEOTIDE SEQUENCE [LARGE SCALE GENOMIC DNA]</scope>
    <source>
        <strain evidence="1 2">AJH120</strain>
    </source>
</reference>
<dbReference type="KEGG" id="meg:DKB62_01035"/>
<protein>
    <submittedName>
        <fullName evidence="1">Uncharacterized protein</fullName>
    </submittedName>
</protein>
<sequence>MDLTAWGKGFAAGAIGNRAIGPVGGVASAIVVTTIESQKSEIAKREMEAKEKMEEKQKKNK</sequence>
<keyword evidence="2" id="KW-1185">Reference proteome</keyword>
<accession>A0A346AWM5</accession>
<dbReference type="EMBL" id="CP029462">
    <property type="protein sequence ID" value="AXL20268.1"/>
    <property type="molecule type" value="Genomic_DNA"/>
</dbReference>
<name>A0A346AWM5_9FIRM</name>
<dbReference type="AlphaFoldDB" id="A0A346AWM5"/>
<dbReference type="Proteomes" id="UP000254337">
    <property type="component" value="Chromosome"/>
</dbReference>
<evidence type="ECO:0000313" key="2">
    <source>
        <dbReference type="Proteomes" id="UP000254337"/>
    </source>
</evidence>
<gene>
    <name evidence="1" type="ORF">DKB62_01035</name>
</gene>
<proteinExistence type="predicted"/>